<protein>
    <submittedName>
        <fullName evidence="2">Uncharacterized protein</fullName>
    </submittedName>
</protein>
<feature type="region of interest" description="Disordered" evidence="1">
    <location>
        <begin position="242"/>
        <end position="285"/>
    </location>
</feature>
<gene>
    <name evidence="2" type="ORF">RSOL_265510</name>
</gene>
<dbReference type="OrthoDB" id="3254716at2759"/>
<comment type="caution">
    <text evidence="2">The sequence shown here is derived from an EMBL/GenBank/DDBJ whole genome shotgun (WGS) entry which is preliminary data.</text>
</comment>
<evidence type="ECO:0000313" key="3">
    <source>
        <dbReference type="Proteomes" id="UP000030108"/>
    </source>
</evidence>
<dbReference type="Proteomes" id="UP000030108">
    <property type="component" value="Unassembled WGS sequence"/>
</dbReference>
<proteinExistence type="predicted"/>
<dbReference type="AlphaFoldDB" id="A0A0A1UJK8"/>
<evidence type="ECO:0000313" key="2">
    <source>
        <dbReference type="EMBL" id="EUC58576.1"/>
    </source>
</evidence>
<dbReference type="EMBL" id="JATN01000321">
    <property type="protein sequence ID" value="EUC58576.1"/>
    <property type="molecule type" value="Genomic_DNA"/>
</dbReference>
<sequence length="441" mass="47005">MSRQPTHAMTSHDQNWPKLGTGKQSVPPAPSKAGPARVQPVCAVDQSPFSKSLGAGVGERLSSGAVNHTPDARPTYPRLALKTIEPDTRTISFRDMVRRGSPPPSPTSLQSVLSLPLVDTPTDTLKRPHKPSTQVVDTKTTRLDTVDLGRLNRHSTVAADNFPPLSPIHSSFPAVNKDKSVPVRKNSYAAATGSSSSAKTRPTVTTGACAISTCVSESPVSVLGPGSTAKVISLNIGSVPVPDVRPATPLAQSHSRMQTPKRRGTSAPSNTLSPPQFEGRNRSASVSSVATSVATSVITTSSRGPASSKTSVCHTPICDDTEWQPKLAALAQALSGRDRLAWEKILRCDPKDTSKMKWNTFDKALKALKFKSQARGGSETEYTPDPDYFGAKAQPISYHRPHPGADFTLGDLKAKSNSFRQQYAIAVAVLHGAWGLVDTRQ</sequence>
<accession>A0A0A1UJK8</accession>
<feature type="compositionally biased region" description="Polar residues" evidence="1">
    <location>
        <begin position="1"/>
        <end position="14"/>
    </location>
</feature>
<name>A0A0A1UJK8_9AGAM</name>
<organism evidence="2 3">
    <name type="scientific">Rhizoctonia solani AG-3 Rhs1AP</name>
    <dbReference type="NCBI Taxonomy" id="1086054"/>
    <lineage>
        <taxon>Eukaryota</taxon>
        <taxon>Fungi</taxon>
        <taxon>Dikarya</taxon>
        <taxon>Basidiomycota</taxon>
        <taxon>Agaricomycotina</taxon>
        <taxon>Agaricomycetes</taxon>
        <taxon>Cantharellales</taxon>
        <taxon>Ceratobasidiaceae</taxon>
        <taxon>Rhizoctonia</taxon>
    </lineage>
</organism>
<reference evidence="3" key="1">
    <citation type="journal article" date="2014" name="Genome Announc.">
        <title>Draft genome sequence of the plant-pathogenic soil fungus Rhizoctonia solani anastomosis group 3 strain Rhs1AP.</title>
        <authorList>
            <person name="Cubeta M.A."/>
            <person name="Thomas E."/>
            <person name="Dean R.A."/>
            <person name="Jabaji S."/>
            <person name="Neate S.M."/>
            <person name="Tavantzis S."/>
            <person name="Toda T."/>
            <person name="Vilgalys R."/>
            <person name="Bharathan N."/>
            <person name="Fedorova-Abrams N."/>
            <person name="Pakala S.B."/>
            <person name="Pakala S.M."/>
            <person name="Zafar N."/>
            <person name="Joardar V."/>
            <person name="Losada L."/>
            <person name="Nierman W.C."/>
        </authorList>
    </citation>
    <scope>NUCLEOTIDE SEQUENCE [LARGE SCALE GENOMIC DNA]</scope>
    <source>
        <strain evidence="3">AG-3</strain>
    </source>
</reference>
<evidence type="ECO:0000256" key="1">
    <source>
        <dbReference type="SAM" id="MobiDB-lite"/>
    </source>
</evidence>
<feature type="region of interest" description="Disordered" evidence="1">
    <location>
        <begin position="1"/>
        <end position="39"/>
    </location>
</feature>